<protein>
    <submittedName>
        <fullName evidence="2">Uncharacterized protein</fullName>
    </submittedName>
</protein>
<dbReference type="OrthoDB" id="1058727at2"/>
<name>A0A379EY77_9BACT</name>
<dbReference type="AlphaFoldDB" id="A0A379EY77"/>
<dbReference type="GeneID" id="78569943"/>
<reference evidence="2 3" key="1">
    <citation type="submission" date="2018-06" db="EMBL/GenBank/DDBJ databases">
        <authorList>
            <consortium name="Pathogen Informatics"/>
            <person name="Doyle S."/>
        </authorList>
    </citation>
    <scope>NUCLEOTIDE SEQUENCE [LARGE SCALE GENOMIC DNA]</scope>
    <source>
        <strain evidence="2 3">NCTC13043</strain>
    </source>
</reference>
<accession>A0A379EY77</accession>
<gene>
    <name evidence="2" type="ORF">NCTC13043_00201</name>
</gene>
<dbReference type="EMBL" id="UGTP01000001">
    <property type="protein sequence ID" value="SUC11357.1"/>
    <property type="molecule type" value="Genomic_DNA"/>
</dbReference>
<proteinExistence type="predicted"/>
<feature type="signal peptide" evidence="1">
    <location>
        <begin position="1"/>
        <end position="23"/>
    </location>
</feature>
<feature type="chain" id="PRO_5017028422" evidence="1">
    <location>
        <begin position="24"/>
        <end position="476"/>
    </location>
</feature>
<evidence type="ECO:0000313" key="3">
    <source>
        <dbReference type="Proteomes" id="UP000254235"/>
    </source>
</evidence>
<organism evidence="2 3">
    <name type="scientific">Prevotella pallens</name>
    <dbReference type="NCBI Taxonomy" id="60133"/>
    <lineage>
        <taxon>Bacteria</taxon>
        <taxon>Pseudomonadati</taxon>
        <taxon>Bacteroidota</taxon>
        <taxon>Bacteroidia</taxon>
        <taxon>Bacteroidales</taxon>
        <taxon>Prevotellaceae</taxon>
        <taxon>Prevotella</taxon>
    </lineage>
</organism>
<evidence type="ECO:0000313" key="2">
    <source>
        <dbReference type="EMBL" id="SUC11357.1"/>
    </source>
</evidence>
<dbReference type="Proteomes" id="UP000254235">
    <property type="component" value="Unassembled WGS sequence"/>
</dbReference>
<keyword evidence="1" id="KW-0732">Signal</keyword>
<evidence type="ECO:0000256" key="1">
    <source>
        <dbReference type="SAM" id="SignalP"/>
    </source>
</evidence>
<dbReference type="RefSeq" id="WP_115082713.1">
    <property type="nucleotide sequence ID" value="NZ_UGTP01000001.1"/>
</dbReference>
<sequence length="476" mass="54004">MKKSFISTALTFAFLLCAVAASAQGVYIYKNGKKQVFKSEEVDSLVFFDTDNSTAPSVTEENFELPAADFTKTLTELKATEEAKGFTATQPNSGKLILEKTVNGKTVHWEYNGNGQGVYMYAKSTLETNKIDAFKAFLRKQGYELETKASLNNDVKVYVNKTAKTVVFINNTGNGAEYFFGPHDDSFTSWTRISFLTDETTGAWTPFYGKGATVELMQLFEKRMNHTLNTEKSKPENGIYVYNTGETRWKSVKYWFDVYTKNSLEEASLFVDAQNVPTPKEITNYLKETNYIYTGMYDSEGDVIYYNYDQKSVCYVKMQDKTQGKTEYLPQMHYAYSDLTGQVPPLTVNFPMPLTEFGKKTLDEVVAEYRKLPYYKSEEKIDLGIVVNTDSEDFPKILLMDDGGKYAAALVITFNNLTARSPYIVDLLQKNGYVNKEGVSALPTFINSQNNVMVQFDLTDILQMGWFSISFQPTEF</sequence>